<dbReference type="EMBL" id="LCTW02000302">
    <property type="protein sequence ID" value="KXX75004.1"/>
    <property type="molecule type" value="Genomic_DNA"/>
</dbReference>
<keyword evidence="1" id="KW-0853">WD repeat</keyword>
<gene>
    <name evidence="3" type="ORF">MMYC01_209369</name>
</gene>
<dbReference type="OrthoDB" id="4583800at2759"/>
<dbReference type="GO" id="GO:1905786">
    <property type="term" value="P:positive regulation of anaphase-promoting complex-dependent catabolic process"/>
    <property type="evidence" value="ECO:0007669"/>
    <property type="project" value="TreeGrafter"/>
</dbReference>
<dbReference type="AlphaFoldDB" id="A0A175VW92"/>
<dbReference type="PANTHER" id="PTHR19918:SF5">
    <property type="entry name" value="MEIOSIS-SPECIFIC APC_C ACTIVATOR PROTEIN AMA1"/>
    <property type="match status" value="1"/>
</dbReference>
<reference evidence="3 4" key="1">
    <citation type="journal article" date="2016" name="Genome Announc.">
        <title>Genome Sequence of Madurella mycetomatis mm55, Isolated from a Human Mycetoma Case in Sudan.</title>
        <authorList>
            <person name="Smit S."/>
            <person name="Derks M.F."/>
            <person name="Bervoets S."/>
            <person name="Fahal A."/>
            <person name="van Leeuwen W."/>
            <person name="van Belkum A."/>
            <person name="van de Sande W.W."/>
        </authorList>
    </citation>
    <scope>NUCLEOTIDE SEQUENCE [LARGE SCALE GENOMIC DNA]</scope>
    <source>
        <strain evidence="4">mm55</strain>
    </source>
</reference>
<dbReference type="GO" id="GO:0005680">
    <property type="term" value="C:anaphase-promoting complex"/>
    <property type="evidence" value="ECO:0007669"/>
    <property type="project" value="TreeGrafter"/>
</dbReference>
<dbReference type="Proteomes" id="UP000078237">
    <property type="component" value="Unassembled WGS sequence"/>
</dbReference>
<dbReference type="GO" id="GO:1990757">
    <property type="term" value="F:ubiquitin ligase activator activity"/>
    <property type="evidence" value="ECO:0007669"/>
    <property type="project" value="TreeGrafter"/>
</dbReference>
<dbReference type="InterPro" id="IPR015943">
    <property type="entry name" value="WD40/YVTN_repeat-like_dom_sf"/>
</dbReference>
<evidence type="ECO:0000313" key="3">
    <source>
        <dbReference type="EMBL" id="KXX75004.1"/>
    </source>
</evidence>
<accession>A0A175VW92</accession>
<dbReference type="STRING" id="100816.A0A175VW92"/>
<dbReference type="Gene3D" id="2.130.10.10">
    <property type="entry name" value="YVTN repeat-like/Quinoprotein amine dehydrogenase"/>
    <property type="match status" value="1"/>
</dbReference>
<evidence type="ECO:0000256" key="1">
    <source>
        <dbReference type="ARBA" id="ARBA00022574"/>
    </source>
</evidence>
<evidence type="ECO:0000256" key="2">
    <source>
        <dbReference type="ARBA" id="ARBA00022737"/>
    </source>
</evidence>
<organism evidence="3 4">
    <name type="scientific">Madurella mycetomatis</name>
    <dbReference type="NCBI Taxonomy" id="100816"/>
    <lineage>
        <taxon>Eukaryota</taxon>
        <taxon>Fungi</taxon>
        <taxon>Dikarya</taxon>
        <taxon>Ascomycota</taxon>
        <taxon>Pezizomycotina</taxon>
        <taxon>Sordariomycetes</taxon>
        <taxon>Sordariomycetidae</taxon>
        <taxon>Sordariales</taxon>
        <taxon>Sordariales incertae sedis</taxon>
        <taxon>Madurella</taxon>
    </lineage>
</organism>
<proteinExistence type="predicted"/>
<dbReference type="InterPro" id="IPR033010">
    <property type="entry name" value="Cdc20/Fizzy"/>
</dbReference>
<dbReference type="SUPFAM" id="SSF50978">
    <property type="entry name" value="WD40 repeat-like"/>
    <property type="match status" value="1"/>
</dbReference>
<keyword evidence="4" id="KW-1185">Reference proteome</keyword>
<protein>
    <submittedName>
        <fullName evidence="3">Meiosis-specific APC/C activator protein AMA1</fullName>
    </submittedName>
</protein>
<dbReference type="InterPro" id="IPR036322">
    <property type="entry name" value="WD40_repeat_dom_sf"/>
</dbReference>
<dbReference type="GO" id="GO:0031145">
    <property type="term" value="P:anaphase-promoting complex-dependent catabolic process"/>
    <property type="evidence" value="ECO:0007669"/>
    <property type="project" value="TreeGrafter"/>
</dbReference>
<keyword evidence="2" id="KW-0677">Repeat</keyword>
<dbReference type="VEuPathDB" id="FungiDB:MMYC01_209369"/>
<dbReference type="PANTHER" id="PTHR19918">
    <property type="entry name" value="CELL DIVISION CYCLE 20 CDC20 FIZZY -RELATED"/>
    <property type="match status" value="1"/>
</dbReference>
<name>A0A175VW92_9PEZI</name>
<dbReference type="GO" id="GO:0010997">
    <property type="term" value="F:anaphase-promoting complex binding"/>
    <property type="evidence" value="ECO:0007669"/>
    <property type="project" value="InterPro"/>
</dbReference>
<comment type="caution">
    <text evidence="3">The sequence shown here is derived from an EMBL/GenBank/DDBJ whole genome shotgun (WGS) entry which is preliminary data.</text>
</comment>
<sequence length="204" mass="22317">MVPQTITYPIRHLGPGSEKQRWVHGAAAKAIAFCPWQESLVATGGGSNDRCIRFFHTTSGAALATISVSAQVTSLIWSTTRREIAATFGYAEPDHGIRIAVFTWPDCRQVAAIPWASGQRALYAISYPSRPEEESLWGSSDTPRRRRRIAKEGCIMVASSDKKVKFHDVWTANGKRTVGGVGIVGGSDILECLDGIDMDDRVIR</sequence>
<evidence type="ECO:0000313" key="4">
    <source>
        <dbReference type="Proteomes" id="UP000078237"/>
    </source>
</evidence>